<dbReference type="AlphaFoldDB" id="A0A4Y9ELI5"/>
<dbReference type="InterPro" id="IPR000644">
    <property type="entry name" value="CBS_dom"/>
</dbReference>
<accession>A0A4Y9ELI5</accession>
<proteinExistence type="predicted"/>
<evidence type="ECO:0000313" key="4">
    <source>
        <dbReference type="EMBL" id="TFU02848.1"/>
    </source>
</evidence>
<feature type="domain" description="CBS" evidence="3">
    <location>
        <begin position="74"/>
        <end position="130"/>
    </location>
</feature>
<evidence type="ECO:0000313" key="5">
    <source>
        <dbReference type="Proteomes" id="UP000297737"/>
    </source>
</evidence>
<protein>
    <submittedName>
        <fullName evidence="4">CBS domain-containing protein</fullName>
    </submittedName>
</protein>
<reference evidence="4 5" key="1">
    <citation type="submission" date="2019-02" db="EMBL/GenBank/DDBJ databases">
        <title>Polymorphobacter sp. isolated from the lake at the Tibet of China.</title>
        <authorList>
            <person name="Li A."/>
        </authorList>
    </citation>
    <scope>NUCLEOTIDE SEQUENCE [LARGE SCALE GENOMIC DNA]</scope>
    <source>
        <strain evidence="4 5">DJ1R-1</strain>
    </source>
</reference>
<keyword evidence="5" id="KW-1185">Reference proteome</keyword>
<dbReference type="Proteomes" id="UP000297737">
    <property type="component" value="Unassembled WGS sequence"/>
</dbReference>
<dbReference type="CDD" id="cd04623">
    <property type="entry name" value="CBS_pair_bac_euk"/>
    <property type="match status" value="1"/>
</dbReference>
<dbReference type="OrthoDB" id="9807125at2"/>
<gene>
    <name evidence="4" type="ORF">EUV02_06400</name>
</gene>
<dbReference type="EMBL" id="SIHO01000002">
    <property type="protein sequence ID" value="TFU02848.1"/>
    <property type="molecule type" value="Genomic_DNA"/>
</dbReference>
<comment type="caution">
    <text evidence="4">The sequence shown here is derived from an EMBL/GenBank/DDBJ whole genome shotgun (WGS) entry which is preliminary data.</text>
</comment>
<dbReference type="Gene3D" id="3.10.580.10">
    <property type="entry name" value="CBS-domain"/>
    <property type="match status" value="1"/>
</dbReference>
<dbReference type="InterPro" id="IPR051257">
    <property type="entry name" value="Diverse_CBS-Domain"/>
</dbReference>
<evidence type="ECO:0000259" key="3">
    <source>
        <dbReference type="PROSITE" id="PS51371"/>
    </source>
</evidence>
<dbReference type="PROSITE" id="PS51371">
    <property type="entry name" value="CBS"/>
    <property type="match status" value="2"/>
</dbReference>
<organism evidence="4 5">
    <name type="scientific">Glacieibacterium arshaanense</name>
    <dbReference type="NCBI Taxonomy" id="2511025"/>
    <lineage>
        <taxon>Bacteria</taxon>
        <taxon>Pseudomonadati</taxon>
        <taxon>Pseudomonadota</taxon>
        <taxon>Alphaproteobacteria</taxon>
        <taxon>Sphingomonadales</taxon>
        <taxon>Sphingosinicellaceae</taxon>
        <taxon>Glacieibacterium</taxon>
    </lineage>
</organism>
<evidence type="ECO:0000256" key="1">
    <source>
        <dbReference type="ARBA" id="ARBA00023122"/>
    </source>
</evidence>
<dbReference type="PANTHER" id="PTHR43080:SF2">
    <property type="entry name" value="CBS DOMAIN-CONTAINING PROTEIN"/>
    <property type="match status" value="1"/>
</dbReference>
<name>A0A4Y9ELI5_9SPHN</name>
<sequence length="141" mass="14854">MSVGSIISGRKPVIGVSGESQVRAIVALLYEHRIGAVLVMDGGAIRGIVSERDIAAGLHTHGAAILDTPAADVMTSPVLTLPPQASIAEAMSVMTNRRIRHLPVVENGELIGLVSIGDLVKRRIEDAEQEALLLKDYIATA</sequence>
<dbReference type="InterPro" id="IPR046342">
    <property type="entry name" value="CBS_dom_sf"/>
</dbReference>
<keyword evidence="1 2" id="KW-0129">CBS domain</keyword>
<dbReference type="Pfam" id="PF00571">
    <property type="entry name" value="CBS"/>
    <property type="match status" value="2"/>
</dbReference>
<dbReference type="RefSeq" id="WP_135245442.1">
    <property type="nucleotide sequence ID" value="NZ_SIHO01000002.1"/>
</dbReference>
<feature type="domain" description="CBS" evidence="3">
    <location>
        <begin position="9"/>
        <end position="65"/>
    </location>
</feature>
<dbReference type="InterPro" id="IPR044725">
    <property type="entry name" value="CBSX3_CBS_dom"/>
</dbReference>
<evidence type="ECO:0000256" key="2">
    <source>
        <dbReference type="PROSITE-ProRule" id="PRU00703"/>
    </source>
</evidence>
<dbReference type="SMART" id="SM00116">
    <property type="entry name" value="CBS"/>
    <property type="match status" value="2"/>
</dbReference>
<dbReference type="PANTHER" id="PTHR43080">
    <property type="entry name" value="CBS DOMAIN-CONTAINING PROTEIN CBSX3, MITOCHONDRIAL"/>
    <property type="match status" value="1"/>
</dbReference>
<dbReference type="SUPFAM" id="SSF54631">
    <property type="entry name" value="CBS-domain pair"/>
    <property type="match status" value="1"/>
</dbReference>